<feature type="domain" description="Abortive phage infection protein C-terminal" evidence="1">
    <location>
        <begin position="243"/>
        <end position="512"/>
    </location>
</feature>
<keyword evidence="3" id="KW-1185">Reference proteome</keyword>
<name>A0A7W3VTS1_9PSEU</name>
<reference evidence="2 3" key="1">
    <citation type="submission" date="2020-08" db="EMBL/GenBank/DDBJ databases">
        <title>Amycolatopsis sp. nov. DR6-1 isolated from Dendrobium heterocarpum.</title>
        <authorList>
            <person name="Tedsree N."/>
            <person name="Kuncharoen N."/>
            <person name="Likhitwitayawuid K."/>
            <person name="Tanasupawat S."/>
        </authorList>
    </citation>
    <scope>NUCLEOTIDE SEQUENCE [LARGE SCALE GENOMIC DNA]</scope>
    <source>
        <strain evidence="2 3">DR6-1</strain>
    </source>
</reference>
<sequence>MSKPHVRFVAKTIKGRFSDLIDVSDQTNPSPEARHQAFLSRGLAALARQMVSPCTDVTAAQSVVDGRDDCGVDAVAVDPPSPQPHIWLIQAKWSDGLKGTFGMDEVNRMIDGLNYIVDLNFEKFNNRFRPHIPQLEEALDNASPRITLVLALMRVDPLHPDIVQLLKEKIKRFNQVEEMVDYKILDLRDFHRALLGDAAAPKIDTRVQLQGFGQEISPARAFYGTMTAPAIADLFAEHRRGLFARNIRDALDLTDVNVKIRNTLLDQPEHFWYFSNGITVLCESIQPIGRSLPGGVGDFALTGASVVNGAQTVSAIHRAFSENPDQAQHGRVLVRLISLENCPPGFGDQVTTNTNTQNPIEDRDFKSLDNAQITLRDEFALALGLSYVIRRGEQVPDPEHGCSITEAAEALAATHEKPEYAALAKRDPSALWQDEAYQELFGATPNVHHVWRSVQLLRVVRNELAKLRDSSVSRPAAMAGYGDLLIAHVVYQQLDNTDIEDPDGTWDKQLAQVPTLVADAIKWSLQSINREFGPKSHIIAAVRNTERIRRVVRSAVTGMSADPSSATERQERAPRVRQIETVKTLLTAERISDGTVLEFRPVTRTDRREMAGWLDEDAARGRAVWRNNDRAQLQWQADKKWYSPTGLVRKMRTMAYGMEQPVQGTLYWYVPDEGSLIDLADSIRAEQDLVVEEESVPGDA</sequence>
<evidence type="ECO:0000313" key="2">
    <source>
        <dbReference type="EMBL" id="MBB1152507.1"/>
    </source>
</evidence>
<dbReference type="EMBL" id="JACGZW010000002">
    <property type="protein sequence ID" value="MBB1152507.1"/>
    <property type="molecule type" value="Genomic_DNA"/>
</dbReference>
<dbReference type="RefSeq" id="WP_182889720.1">
    <property type="nucleotide sequence ID" value="NZ_JACGZW010000002.1"/>
</dbReference>
<comment type="caution">
    <text evidence="2">The sequence shown here is derived from an EMBL/GenBank/DDBJ whole genome shotgun (WGS) entry which is preliminary data.</text>
</comment>
<dbReference type="AlphaFoldDB" id="A0A7W3VTS1"/>
<dbReference type="Pfam" id="PF10592">
    <property type="entry name" value="AIPR"/>
    <property type="match status" value="1"/>
</dbReference>
<organism evidence="2 3">
    <name type="scientific">Amycolatopsis dendrobii</name>
    <dbReference type="NCBI Taxonomy" id="2760662"/>
    <lineage>
        <taxon>Bacteria</taxon>
        <taxon>Bacillati</taxon>
        <taxon>Actinomycetota</taxon>
        <taxon>Actinomycetes</taxon>
        <taxon>Pseudonocardiales</taxon>
        <taxon>Pseudonocardiaceae</taxon>
        <taxon>Amycolatopsis</taxon>
    </lineage>
</organism>
<proteinExistence type="predicted"/>
<dbReference type="InterPro" id="IPR018891">
    <property type="entry name" value="AIPR_C"/>
</dbReference>
<protein>
    <submittedName>
        <fullName evidence="2">AIPR family protein</fullName>
    </submittedName>
</protein>
<dbReference type="Proteomes" id="UP000526734">
    <property type="component" value="Unassembled WGS sequence"/>
</dbReference>
<accession>A0A7W3VTS1</accession>
<gene>
    <name evidence="2" type="ORF">H4281_05150</name>
</gene>
<evidence type="ECO:0000313" key="3">
    <source>
        <dbReference type="Proteomes" id="UP000526734"/>
    </source>
</evidence>
<evidence type="ECO:0000259" key="1">
    <source>
        <dbReference type="Pfam" id="PF10592"/>
    </source>
</evidence>